<gene>
    <name evidence="9" type="ORF">J2Z71_000171</name>
</gene>
<keyword evidence="7" id="KW-0472">Membrane</keyword>
<evidence type="ECO:0000313" key="9">
    <source>
        <dbReference type="EMBL" id="MBP2024656.1"/>
    </source>
</evidence>
<keyword evidence="1" id="KW-0813">Transport</keyword>
<dbReference type="EMBL" id="JAGGLJ010000001">
    <property type="protein sequence ID" value="MBP2024656.1"/>
    <property type="molecule type" value="Genomic_DNA"/>
</dbReference>
<evidence type="ECO:0000256" key="1">
    <source>
        <dbReference type="ARBA" id="ARBA00022448"/>
    </source>
</evidence>
<keyword evidence="10" id="KW-1185">Reference proteome</keyword>
<dbReference type="Pfam" id="PF09383">
    <property type="entry name" value="NIL"/>
    <property type="match status" value="1"/>
</dbReference>
<evidence type="ECO:0000256" key="5">
    <source>
        <dbReference type="ARBA" id="ARBA00022967"/>
    </source>
</evidence>
<dbReference type="InterPro" id="IPR041701">
    <property type="entry name" value="MetN_ABC"/>
</dbReference>
<comment type="caution">
    <text evidence="9">The sequence shown here is derived from an EMBL/GenBank/DDBJ whole genome shotgun (WGS) entry which is preliminary data.</text>
</comment>
<keyword evidence="2" id="KW-1003">Cell membrane</keyword>
<evidence type="ECO:0000256" key="4">
    <source>
        <dbReference type="ARBA" id="ARBA00022840"/>
    </source>
</evidence>
<dbReference type="PROSITE" id="PS50893">
    <property type="entry name" value="ABC_TRANSPORTER_2"/>
    <property type="match status" value="1"/>
</dbReference>
<feature type="domain" description="ABC transporter" evidence="8">
    <location>
        <begin position="4"/>
        <end position="241"/>
    </location>
</feature>
<dbReference type="InterPro" id="IPR018449">
    <property type="entry name" value="NIL_domain"/>
</dbReference>
<dbReference type="InterPro" id="IPR045865">
    <property type="entry name" value="ACT-like_dom_sf"/>
</dbReference>
<dbReference type="SUPFAM" id="SSF52540">
    <property type="entry name" value="P-loop containing nucleoside triphosphate hydrolases"/>
    <property type="match status" value="1"/>
</dbReference>
<reference evidence="9 10" key="1">
    <citation type="submission" date="2021-03" db="EMBL/GenBank/DDBJ databases">
        <title>Genomic Encyclopedia of Type Strains, Phase IV (KMG-IV): sequencing the most valuable type-strain genomes for metagenomic binning, comparative biology and taxonomic classification.</title>
        <authorList>
            <person name="Goeker M."/>
        </authorList>
    </citation>
    <scope>NUCLEOTIDE SEQUENCE [LARGE SCALE GENOMIC DNA]</scope>
    <source>
        <strain evidence="9 10">DSM 27563</strain>
    </source>
</reference>
<organism evidence="9 10">
    <name type="scientific">Peptoniphilus stercorisuis</name>
    <dbReference type="NCBI Taxonomy" id="1436965"/>
    <lineage>
        <taxon>Bacteria</taxon>
        <taxon>Bacillati</taxon>
        <taxon>Bacillota</taxon>
        <taxon>Tissierellia</taxon>
        <taxon>Tissierellales</taxon>
        <taxon>Peptoniphilaceae</taxon>
        <taxon>Peptoniphilus</taxon>
    </lineage>
</organism>
<dbReference type="Proteomes" id="UP001519306">
    <property type="component" value="Unassembled WGS sequence"/>
</dbReference>
<evidence type="ECO:0000256" key="7">
    <source>
        <dbReference type="ARBA" id="ARBA00023136"/>
    </source>
</evidence>
<name>A0ABS4KA56_9FIRM</name>
<dbReference type="InterPro" id="IPR017871">
    <property type="entry name" value="ABC_transporter-like_CS"/>
</dbReference>
<dbReference type="PANTHER" id="PTHR43166:SF30">
    <property type="entry name" value="METHIONINE IMPORT ATP-BINDING PROTEIN METN"/>
    <property type="match status" value="1"/>
</dbReference>
<evidence type="ECO:0000256" key="6">
    <source>
        <dbReference type="ARBA" id="ARBA00022970"/>
    </source>
</evidence>
<keyword evidence="4 9" id="KW-0067">ATP-binding</keyword>
<dbReference type="InterPro" id="IPR003439">
    <property type="entry name" value="ABC_transporter-like_ATP-bd"/>
</dbReference>
<dbReference type="PANTHER" id="PTHR43166">
    <property type="entry name" value="AMINO ACID IMPORT ATP-BINDING PROTEIN"/>
    <property type="match status" value="1"/>
</dbReference>
<evidence type="ECO:0000256" key="2">
    <source>
        <dbReference type="ARBA" id="ARBA00022475"/>
    </source>
</evidence>
<dbReference type="Gene3D" id="3.30.70.260">
    <property type="match status" value="1"/>
</dbReference>
<evidence type="ECO:0000259" key="8">
    <source>
        <dbReference type="PROSITE" id="PS50893"/>
    </source>
</evidence>
<proteinExistence type="predicted"/>
<dbReference type="PROSITE" id="PS00211">
    <property type="entry name" value="ABC_TRANSPORTER_1"/>
    <property type="match status" value="1"/>
</dbReference>
<keyword evidence="6" id="KW-0029">Amino-acid transport</keyword>
<dbReference type="InterPro" id="IPR027417">
    <property type="entry name" value="P-loop_NTPase"/>
</dbReference>
<dbReference type="GO" id="GO:0005524">
    <property type="term" value="F:ATP binding"/>
    <property type="evidence" value="ECO:0007669"/>
    <property type="project" value="UniProtKB-KW"/>
</dbReference>
<sequence length="342" mass="38643">MIELRNINVEFNRKNEKFHAVNNVSLEVCKGDIYGIVGFSGAGKSTLVRTINLLQKPSSGEVLINNKNLMDLSKKELREERKNIGMIFQHFNLMNSRTVLENVIYPLKNSELSKKEIEDKAIKLLELVEIKEKRDVYPSELSGGQKQRVAIARALANDPEILLCDEATSALDPQITVSILKLLKKVNKSLGVTIVLITHEMQVVKEICNKVAIMDKGQIIERGSLVEIFAKPQKELTINFINTANNTINTLEKLKDHLDIKDFNENKRLVKLSYIGSSAEKPLIVNLYEKFKVSTNILSGSIEYLGDTPFGNLIVINEGDSENINNAYKYLEEEKTLVERLI</sequence>
<evidence type="ECO:0000256" key="3">
    <source>
        <dbReference type="ARBA" id="ARBA00022741"/>
    </source>
</evidence>
<dbReference type="SMART" id="SM00930">
    <property type="entry name" value="NIL"/>
    <property type="match status" value="1"/>
</dbReference>
<dbReference type="Gene3D" id="3.40.50.300">
    <property type="entry name" value="P-loop containing nucleotide triphosphate hydrolases"/>
    <property type="match status" value="1"/>
</dbReference>
<accession>A0ABS4KA56</accession>
<protein>
    <submittedName>
        <fullName evidence="9">D-methionine transport system ATP-binding protein</fullName>
    </submittedName>
</protein>
<keyword evidence="3" id="KW-0547">Nucleotide-binding</keyword>
<dbReference type="InterPro" id="IPR050086">
    <property type="entry name" value="MetN_ABC_transporter-like"/>
</dbReference>
<keyword evidence="5" id="KW-1278">Translocase</keyword>
<dbReference type="Pfam" id="PF00005">
    <property type="entry name" value="ABC_tran"/>
    <property type="match status" value="1"/>
</dbReference>
<dbReference type="SMART" id="SM00382">
    <property type="entry name" value="AAA"/>
    <property type="match status" value="1"/>
</dbReference>
<dbReference type="RefSeq" id="WP_210059958.1">
    <property type="nucleotide sequence ID" value="NZ_JAGGLJ010000001.1"/>
</dbReference>
<dbReference type="SUPFAM" id="SSF55021">
    <property type="entry name" value="ACT-like"/>
    <property type="match status" value="1"/>
</dbReference>
<dbReference type="InterPro" id="IPR003593">
    <property type="entry name" value="AAA+_ATPase"/>
</dbReference>
<dbReference type="CDD" id="cd03258">
    <property type="entry name" value="ABC_MetN_methionine_transporter"/>
    <property type="match status" value="1"/>
</dbReference>
<evidence type="ECO:0000313" key="10">
    <source>
        <dbReference type="Proteomes" id="UP001519306"/>
    </source>
</evidence>